<dbReference type="AlphaFoldDB" id="A0A0S4L775"/>
<keyword evidence="3" id="KW-0540">Nuclease</keyword>
<name>A0A0S4L775_9BACT</name>
<keyword evidence="4" id="KW-0255">Endonuclease</keyword>
<keyword evidence="7" id="KW-0346">Stress response</keyword>
<evidence type="ECO:0000256" key="4">
    <source>
        <dbReference type="ARBA" id="ARBA00022759"/>
    </source>
</evidence>
<dbReference type="GO" id="GO:0003729">
    <property type="term" value="F:mRNA binding"/>
    <property type="evidence" value="ECO:0007669"/>
    <property type="project" value="InterPro"/>
</dbReference>
<dbReference type="Gene3D" id="3.30.920.30">
    <property type="entry name" value="Hypothetical protein"/>
    <property type="match status" value="1"/>
</dbReference>
<dbReference type="PANTHER" id="PTHR34873">
    <property type="entry name" value="SSR1766 PROTEIN"/>
    <property type="match status" value="1"/>
</dbReference>
<proteinExistence type="inferred from homology"/>
<protein>
    <submittedName>
        <fullName evidence="8">YcfA family protein</fullName>
    </submittedName>
</protein>
<dbReference type="GO" id="GO:0016787">
    <property type="term" value="F:hydrolase activity"/>
    <property type="evidence" value="ECO:0007669"/>
    <property type="project" value="UniProtKB-KW"/>
</dbReference>
<evidence type="ECO:0000256" key="6">
    <source>
        <dbReference type="ARBA" id="ARBA00022884"/>
    </source>
</evidence>
<evidence type="ECO:0000256" key="7">
    <source>
        <dbReference type="ARBA" id="ARBA00023016"/>
    </source>
</evidence>
<dbReference type="STRING" id="1742973.COMA2_100124"/>
<evidence type="ECO:0000313" key="8">
    <source>
        <dbReference type="EMBL" id="CUS32448.1"/>
    </source>
</evidence>
<evidence type="ECO:0000256" key="5">
    <source>
        <dbReference type="ARBA" id="ARBA00022801"/>
    </source>
</evidence>
<dbReference type="GO" id="GO:0004519">
    <property type="term" value="F:endonuclease activity"/>
    <property type="evidence" value="ECO:0007669"/>
    <property type="project" value="UniProtKB-KW"/>
</dbReference>
<organism evidence="8 9">
    <name type="scientific">Candidatus Nitrospira nitrificans</name>
    <dbReference type="NCBI Taxonomy" id="1742973"/>
    <lineage>
        <taxon>Bacteria</taxon>
        <taxon>Pseudomonadati</taxon>
        <taxon>Nitrospirota</taxon>
        <taxon>Nitrospiria</taxon>
        <taxon>Nitrospirales</taxon>
        <taxon>Nitrospiraceae</taxon>
        <taxon>Nitrospira</taxon>
    </lineage>
</organism>
<keyword evidence="6" id="KW-0694">RNA-binding</keyword>
<dbReference type="InterPro" id="IPR038570">
    <property type="entry name" value="HicA_sf"/>
</dbReference>
<dbReference type="RefSeq" id="WP_090894408.1">
    <property type="nucleotide sequence ID" value="NZ_CZPZ01000002.1"/>
</dbReference>
<evidence type="ECO:0000256" key="1">
    <source>
        <dbReference type="ARBA" id="ARBA00006620"/>
    </source>
</evidence>
<dbReference type="Proteomes" id="UP000198736">
    <property type="component" value="Unassembled WGS sequence"/>
</dbReference>
<evidence type="ECO:0000256" key="2">
    <source>
        <dbReference type="ARBA" id="ARBA00022649"/>
    </source>
</evidence>
<dbReference type="InterPro" id="IPR012933">
    <property type="entry name" value="HicA_mRNA_interferase"/>
</dbReference>
<dbReference type="PANTHER" id="PTHR34873:SF3">
    <property type="entry name" value="ADDICTION MODULE TOXIN, HICA FAMILY"/>
    <property type="match status" value="1"/>
</dbReference>
<sequence length="76" mass="8738">MSRRLPPLTPKKVLRALQGAGFFVHHTSGSHYILKHSDQPTLRVTVAFHNRDLKRRTLESIVEQSGLSIEEFLKFL</sequence>
<dbReference type="Pfam" id="PF07927">
    <property type="entry name" value="HicA_toxin"/>
    <property type="match status" value="1"/>
</dbReference>
<keyword evidence="2" id="KW-1277">Toxin-antitoxin system</keyword>
<keyword evidence="5" id="KW-0378">Hydrolase</keyword>
<evidence type="ECO:0000256" key="3">
    <source>
        <dbReference type="ARBA" id="ARBA00022722"/>
    </source>
</evidence>
<reference evidence="9" key="1">
    <citation type="submission" date="2015-10" db="EMBL/GenBank/DDBJ databases">
        <authorList>
            <person name="Luecker S."/>
            <person name="Luecker S."/>
        </authorList>
    </citation>
    <scope>NUCLEOTIDE SEQUENCE [LARGE SCALE GENOMIC DNA]</scope>
</reference>
<dbReference type="EMBL" id="CZPZ01000002">
    <property type="protein sequence ID" value="CUS32448.1"/>
    <property type="molecule type" value="Genomic_DNA"/>
</dbReference>
<dbReference type="SUPFAM" id="SSF54786">
    <property type="entry name" value="YcfA/nrd intein domain"/>
    <property type="match status" value="1"/>
</dbReference>
<dbReference type="OrthoDB" id="9811409at2"/>
<gene>
    <name evidence="8" type="ORF">COMA2_100124</name>
</gene>
<keyword evidence="9" id="KW-1185">Reference proteome</keyword>
<accession>A0A0S4L775</accession>
<comment type="similarity">
    <text evidence="1">Belongs to the HicA mRNA interferase family.</text>
</comment>
<evidence type="ECO:0000313" key="9">
    <source>
        <dbReference type="Proteomes" id="UP000198736"/>
    </source>
</evidence>